<dbReference type="AlphaFoldDB" id="A0A2A2KJ12"/>
<evidence type="ECO:0000313" key="2">
    <source>
        <dbReference type="Proteomes" id="UP000218231"/>
    </source>
</evidence>
<proteinExistence type="predicted"/>
<dbReference type="Pfam" id="PF03269">
    <property type="entry name" value="DUF268"/>
    <property type="match status" value="1"/>
</dbReference>
<protein>
    <recommendedName>
        <fullName evidence="3">Methyltransferase type 11 domain-containing protein</fullName>
    </recommendedName>
</protein>
<name>A0A2A2KJ12_9BILA</name>
<dbReference type="Proteomes" id="UP000218231">
    <property type="component" value="Unassembled WGS sequence"/>
</dbReference>
<evidence type="ECO:0000313" key="1">
    <source>
        <dbReference type="EMBL" id="PAV73853.1"/>
    </source>
</evidence>
<reference evidence="1 2" key="1">
    <citation type="journal article" date="2017" name="Curr. Biol.">
        <title>Genome architecture and evolution of a unichromosomal asexual nematode.</title>
        <authorList>
            <person name="Fradin H."/>
            <person name="Zegar C."/>
            <person name="Gutwein M."/>
            <person name="Lucas J."/>
            <person name="Kovtun M."/>
            <person name="Corcoran D."/>
            <person name="Baugh L.R."/>
            <person name="Kiontke K."/>
            <person name="Gunsalus K."/>
            <person name="Fitch D.H."/>
            <person name="Piano F."/>
        </authorList>
    </citation>
    <scope>NUCLEOTIDE SEQUENCE [LARGE SCALE GENOMIC DNA]</scope>
    <source>
        <strain evidence="1">PF1309</strain>
    </source>
</reference>
<organism evidence="1 2">
    <name type="scientific">Diploscapter pachys</name>
    <dbReference type="NCBI Taxonomy" id="2018661"/>
    <lineage>
        <taxon>Eukaryota</taxon>
        <taxon>Metazoa</taxon>
        <taxon>Ecdysozoa</taxon>
        <taxon>Nematoda</taxon>
        <taxon>Chromadorea</taxon>
        <taxon>Rhabditida</taxon>
        <taxon>Rhabditina</taxon>
        <taxon>Rhabditomorpha</taxon>
        <taxon>Rhabditoidea</taxon>
        <taxon>Rhabditidae</taxon>
        <taxon>Diploscapter</taxon>
    </lineage>
</organism>
<sequence>MQWGEARKSLITNKGQTSYYTINEEVFKPNGFEIISASEPVPLLKNTKPKTCDQIFSSWLDIALEHDPPSSPPESIPPELIPEFTMNSHTVLTEAYYNEMAKPMPKIWDQIPAWLNRDPLTLSTYGVGGMSVLHSMKYMNVTGMNGIVIGSAKPWVEVIALQNGANSLLTVEYQTTTILGESRVKWIHPFEYAKNWKEHGQFDFAVSFSSIEHSGLQRYGDPRDPIGDIREVQKVWCMVKKGGIFFLGLPRGQDQLVYNAHRVYGRIRLAMMFDGFELLYVFRGNNPQPFQLKNEDFTITNGAIQDTFVLRKL</sequence>
<evidence type="ECO:0008006" key="3">
    <source>
        <dbReference type="Google" id="ProtNLM"/>
    </source>
</evidence>
<keyword evidence="2" id="KW-1185">Reference proteome</keyword>
<dbReference type="EMBL" id="LIAE01008467">
    <property type="protein sequence ID" value="PAV73853.1"/>
    <property type="molecule type" value="Genomic_DNA"/>
</dbReference>
<gene>
    <name evidence="1" type="ORF">WR25_07814</name>
</gene>
<comment type="caution">
    <text evidence="1">The sequence shown here is derived from an EMBL/GenBank/DDBJ whole genome shotgun (WGS) entry which is preliminary data.</text>
</comment>
<dbReference type="InterPro" id="IPR004951">
    <property type="entry name" value="DUF268_CAE_spp"/>
</dbReference>
<dbReference type="OrthoDB" id="428346at2759"/>
<accession>A0A2A2KJ12</accession>